<dbReference type="InterPro" id="IPR002496">
    <property type="entry name" value="PRib_AMP_CycHydrolase_dom"/>
</dbReference>
<organism evidence="8 9">
    <name type="scientific">Acer yangbiense</name>
    <dbReference type="NCBI Taxonomy" id="1000413"/>
    <lineage>
        <taxon>Eukaryota</taxon>
        <taxon>Viridiplantae</taxon>
        <taxon>Streptophyta</taxon>
        <taxon>Embryophyta</taxon>
        <taxon>Tracheophyta</taxon>
        <taxon>Spermatophyta</taxon>
        <taxon>Magnoliopsida</taxon>
        <taxon>eudicotyledons</taxon>
        <taxon>Gunneridae</taxon>
        <taxon>Pentapetalae</taxon>
        <taxon>rosids</taxon>
        <taxon>malvids</taxon>
        <taxon>Sapindales</taxon>
        <taxon>Sapindaceae</taxon>
        <taxon>Hippocastanoideae</taxon>
        <taxon>Acereae</taxon>
        <taxon>Acer</taxon>
    </lineage>
</organism>
<dbReference type="Pfam" id="PF01502">
    <property type="entry name" value="PRA-CH"/>
    <property type="match status" value="1"/>
</dbReference>
<dbReference type="AlphaFoldDB" id="A0A5C7HAL8"/>
<dbReference type="OrthoDB" id="1703565at2759"/>
<gene>
    <name evidence="8" type="ORF">EZV62_018821</name>
</gene>
<dbReference type="GO" id="GO:0000105">
    <property type="term" value="P:L-histidine biosynthetic process"/>
    <property type="evidence" value="ECO:0007669"/>
    <property type="project" value="UniProtKB-UniPathway"/>
</dbReference>
<dbReference type="GO" id="GO:0004635">
    <property type="term" value="F:phosphoribosyl-AMP cyclohydrolase activity"/>
    <property type="evidence" value="ECO:0007669"/>
    <property type="project" value="UniProtKB-EC"/>
</dbReference>
<dbReference type="InterPro" id="IPR038019">
    <property type="entry name" value="PRib_AMP_CycHydrolase_sf"/>
</dbReference>
<evidence type="ECO:0000256" key="5">
    <source>
        <dbReference type="ARBA" id="ARBA00022801"/>
    </source>
</evidence>
<evidence type="ECO:0000256" key="2">
    <source>
        <dbReference type="ARBA" id="ARBA00005169"/>
    </source>
</evidence>
<evidence type="ECO:0000313" key="9">
    <source>
        <dbReference type="Proteomes" id="UP000323000"/>
    </source>
</evidence>
<feature type="domain" description="Phosphoribosyl-AMP cyclohydrolase" evidence="7">
    <location>
        <begin position="74"/>
        <end position="128"/>
    </location>
</feature>
<reference evidence="9" key="1">
    <citation type="journal article" date="2019" name="Gigascience">
        <title>De novo genome assembly of the endangered Acer yangbiense, a plant species with extremely small populations endemic to Yunnan Province, China.</title>
        <authorList>
            <person name="Yang J."/>
            <person name="Wariss H.M."/>
            <person name="Tao L."/>
            <person name="Zhang R."/>
            <person name="Yun Q."/>
            <person name="Hollingsworth P."/>
            <person name="Dao Z."/>
            <person name="Luo G."/>
            <person name="Guo H."/>
            <person name="Ma Y."/>
            <person name="Sun W."/>
        </authorList>
    </citation>
    <scope>NUCLEOTIDE SEQUENCE [LARGE SCALE GENOMIC DNA]</scope>
    <source>
        <strain evidence="9">cv. Malutang</strain>
    </source>
</reference>
<dbReference type="Proteomes" id="UP000323000">
    <property type="component" value="Chromosome 9"/>
</dbReference>
<comment type="pathway">
    <text evidence="2">Amino-acid biosynthesis; L-histidine biosynthesis; L-histidine from 5-phospho-alpha-D-ribose 1-diphosphate: step 3/9.</text>
</comment>
<sequence length="190" mass="21381">MHADAVLPWSSLIQGICNGCLLCSTVESFFQNPSIFFCCKEDRGKISVLSQRCICKALQHESYTKIEDGVCSRLGFANMDALATTISSQKATFYGRSRSSLWTKGETSKNFINVHDIFLDCDCNSIRSETCNYTSIFDHLKDLEVEGNREETNELCRTPEENEGKSRTASEMADMLYDAIVLLTQLHSKM</sequence>
<dbReference type="PANTHER" id="PTHR42945">
    <property type="entry name" value="HISTIDINE BIOSYNTHESIS BIFUNCTIONAL PROTEIN"/>
    <property type="match status" value="1"/>
</dbReference>
<accession>A0A5C7HAL8</accession>
<dbReference type="EMBL" id="VAHF01000009">
    <property type="protein sequence ID" value="TXG53565.1"/>
    <property type="molecule type" value="Genomic_DNA"/>
</dbReference>
<keyword evidence="4" id="KW-0028">Amino-acid biosynthesis</keyword>
<dbReference type="EC" id="3.5.4.19" evidence="3"/>
<dbReference type="UniPathway" id="UPA00031">
    <property type="reaction ID" value="UER00008"/>
</dbReference>
<keyword evidence="5" id="KW-0378">Hydrolase</keyword>
<keyword evidence="9" id="KW-1185">Reference proteome</keyword>
<keyword evidence="6" id="KW-0368">Histidine biosynthesis</keyword>
<evidence type="ECO:0000256" key="1">
    <source>
        <dbReference type="ARBA" id="ARBA00000024"/>
    </source>
</evidence>
<evidence type="ECO:0000256" key="4">
    <source>
        <dbReference type="ARBA" id="ARBA00022605"/>
    </source>
</evidence>
<evidence type="ECO:0000259" key="7">
    <source>
        <dbReference type="Pfam" id="PF01502"/>
    </source>
</evidence>
<evidence type="ECO:0000313" key="8">
    <source>
        <dbReference type="EMBL" id="TXG53565.1"/>
    </source>
</evidence>
<dbReference type="SUPFAM" id="SSF141734">
    <property type="entry name" value="HisI-like"/>
    <property type="match status" value="1"/>
</dbReference>
<dbReference type="Gene3D" id="1.10.287.1080">
    <property type="entry name" value="MazG-like"/>
    <property type="match status" value="1"/>
</dbReference>
<comment type="catalytic activity">
    <reaction evidence="1">
        <text>1-(5-phospho-beta-D-ribosyl)-5'-AMP + H2O = 1-(5-phospho-beta-D-ribosyl)-5-[(5-phospho-beta-D-ribosylamino)methylideneamino]imidazole-4-carboxamide</text>
        <dbReference type="Rhea" id="RHEA:20049"/>
        <dbReference type="ChEBI" id="CHEBI:15377"/>
        <dbReference type="ChEBI" id="CHEBI:58435"/>
        <dbReference type="ChEBI" id="CHEBI:59457"/>
        <dbReference type="EC" id="3.5.4.19"/>
    </reaction>
</comment>
<evidence type="ECO:0000256" key="6">
    <source>
        <dbReference type="ARBA" id="ARBA00023102"/>
    </source>
</evidence>
<name>A0A5C7HAL8_9ROSI</name>
<dbReference type="PANTHER" id="PTHR42945:SF1">
    <property type="entry name" value="HISTIDINE BIOSYNTHESIS BIFUNCTIONAL PROTEIN HIS7"/>
    <property type="match status" value="1"/>
</dbReference>
<dbReference type="Gene3D" id="3.10.20.810">
    <property type="entry name" value="Phosphoribosyl-AMP cyclohydrolase"/>
    <property type="match status" value="1"/>
</dbReference>
<proteinExistence type="predicted"/>
<evidence type="ECO:0000256" key="3">
    <source>
        <dbReference type="ARBA" id="ARBA00012721"/>
    </source>
</evidence>
<comment type="caution">
    <text evidence="8">The sequence shown here is derived from an EMBL/GenBank/DDBJ whole genome shotgun (WGS) entry which is preliminary data.</text>
</comment>
<protein>
    <recommendedName>
        <fullName evidence="3">phosphoribosyl-AMP cyclohydrolase</fullName>
        <ecNumber evidence="3">3.5.4.19</ecNumber>
    </recommendedName>
</protein>